<evidence type="ECO:0000259" key="2">
    <source>
        <dbReference type="PROSITE" id="PS51643"/>
    </source>
</evidence>
<accession>A0A3D9XG93</accession>
<name>A0A3D9XG93_PARVE</name>
<proteinExistence type="predicted"/>
<dbReference type="NCBIfam" id="TIGR01596">
    <property type="entry name" value="cas3_HD"/>
    <property type="match status" value="1"/>
</dbReference>
<reference evidence="3 4" key="1">
    <citation type="submission" date="2018-08" db="EMBL/GenBank/DDBJ databases">
        <title>Genomic Encyclopedia of Archaeal and Bacterial Type Strains, Phase II (KMG-II): from individual species to whole genera.</title>
        <authorList>
            <person name="Goeker M."/>
        </authorList>
    </citation>
    <scope>NUCLEOTIDE SEQUENCE [LARGE SCALE GENOMIC DNA]</scope>
    <source>
        <strain evidence="3 4">DSM 17099</strain>
    </source>
</reference>
<dbReference type="InterPro" id="IPR027417">
    <property type="entry name" value="P-loop_NTPase"/>
</dbReference>
<dbReference type="RefSeq" id="WP_116221805.1">
    <property type="nucleotide sequence ID" value="NZ_CP038197.1"/>
</dbReference>
<keyword evidence="3" id="KW-0540">Nuclease</keyword>
<dbReference type="PROSITE" id="PS51643">
    <property type="entry name" value="HD_CAS3"/>
    <property type="match status" value="1"/>
</dbReference>
<gene>
    <name evidence="3" type="ORF">BDD41_2236</name>
</gene>
<organism evidence="3 4">
    <name type="scientific">Paracoccus versutus</name>
    <name type="common">Thiobacillus versutus</name>
    <dbReference type="NCBI Taxonomy" id="34007"/>
    <lineage>
        <taxon>Bacteria</taxon>
        <taxon>Pseudomonadati</taxon>
        <taxon>Pseudomonadota</taxon>
        <taxon>Alphaproteobacteria</taxon>
        <taxon>Rhodobacterales</taxon>
        <taxon>Paracoccaceae</taxon>
        <taxon>Paracoccus</taxon>
    </lineage>
</organism>
<sequence length="395" mass="42276">MANYCAHTGSHKDRADWQLPADQLRNTAALAATRGAPLGLQAAAHVAGLFHDFGKYDPAFGRLLDGQNVRGEHSTAGAALLYAQSPAGLRPCAEVIGHAILGQHAGLPDRYGADSSMERRLDAFRDPVAPEISAAAGSDFGPFARELAALDAAGLLRFRSVGRRAHGVFRDTESFYAGLEGRQPDRTWPALADLLPDWRRALDTHMAQFDRDGRINRLRADILAHVRRGAAMAPGLFTLTVPTGGGKTLASLGFALDHAAGHGHRRIIFAVPHTEAWIETPWGFRPAPCRPVASFAEAWIETPRPMASRSAWANLLHESAEQQAPIARERLKGCKGPGLSGIRRRRSCQCEGPIDIGAVPMVRSRGGSPPSRPAPAARAPGARTAGAAQNRCRPA</sequence>
<evidence type="ECO:0000256" key="1">
    <source>
        <dbReference type="SAM" id="MobiDB-lite"/>
    </source>
</evidence>
<protein>
    <submittedName>
        <fullName evidence="3">CRISPR-associated endonuclease Cas3-HD</fullName>
    </submittedName>
</protein>
<keyword evidence="3" id="KW-0378">Hydrolase</keyword>
<evidence type="ECO:0000313" key="4">
    <source>
        <dbReference type="Proteomes" id="UP000256941"/>
    </source>
</evidence>
<feature type="compositionally biased region" description="Low complexity" evidence="1">
    <location>
        <begin position="363"/>
        <end position="388"/>
    </location>
</feature>
<feature type="domain" description="HD Cas3-type" evidence="2">
    <location>
        <begin position="13"/>
        <end position="165"/>
    </location>
</feature>
<evidence type="ECO:0000313" key="3">
    <source>
        <dbReference type="EMBL" id="REF69527.1"/>
    </source>
</evidence>
<dbReference type="EMBL" id="QTUJ01000002">
    <property type="protein sequence ID" value="REF69527.1"/>
    <property type="molecule type" value="Genomic_DNA"/>
</dbReference>
<dbReference type="CDD" id="cd09641">
    <property type="entry name" value="Cas3''_I"/>
    <property type="match status" value="1"/>
</dbReference>
<dbReference type="AlphaFoldDB" id="A0A3D9XG93"/>
<dbReference type="Proteomes" id="UP000256941">
    <property type="component" value="Unassembled WGS sequence"/>
</dbReference>
<dbReference type="SUPFAM" id="SSF52540">
    <property type="entry name" value="P-loop containing nucleoside triphosphate hydrolases"/>
    <property type="match status" value="1"/>
</dbReference>
<keyword evidence="3" id="KW-0255">Endonuclease</keyword>
<dbReference type="GO" id="GO:0004519">
    <property type="term" value="F:endonuclease activity"/>
    <property type="evidence" value="ECO:0007669"/>
    <property type="project" value="UniProtKB-KW"/>
</dbReference>
<comment type="caution">
    <text evidence="3">The sequence shown here is derived from an EMBL/GenBank/DDBJ whole genome shotgun (WGS) entry which is preliminary data.</text>
</comment>
<feature type="region of interest" description="Disordered" evidence="1">
    <location>
        <begin position="359"/>
        <end position="395"/>
    </location>
</feature>
<dbReference type="InterPro" id="IPR006483">
    <property type="entry name" value="CRISPR-assoc_Cas3_HD"/>
</dbReference>